<organism evidence="1 2">
    <name type="scientific">Wallemia ichthyophaga (strain EXF-994 / CBS 113033)</name>
    <dbReference type="NCBI Taxonomy" id="1299270"/>
    <lineage>
        <taxon>Eukaryota</taxon>
        <taxon>Fungi</taxon>
        <taxon>Dikarya</taxon>
        <taxon>Basidiomycota</taxon>
        <taxon>Wallemiomycotina</taxon>
        <taxon>Wallemiomycetes</taxon>
        <taxon>Wallemiales</taxon>
        <taxon>Wallemiaceae</taxon>
        <taxon>Wallemia</taxon>
    </lineage>
</organism>
<evidence type="ECO:0000313" key="2">
    <source>
        <dbReference type="Proteomes" id="UP000014064"/>
    </source>
</evidence>
<dbReference type="AlphaFoldDB" id="R9AJ60"/>
<accession>R9AJ60</accession>
<evidence type="ECO:0000313" key="1">
    <source>
        <dbReference type="EMBL" id="EOR00096.1"/>
    </source>
</evidence>
<dbReference type="GeneID" id="20373934"/>
<dbReference type="OrthoDB" id="10420260at2759"/>
<dbReference type="EMBL" id="KE007236">
    <property type="protein sequence ID" value="EOR00096.1"/>
    <property type="molecule type" value="Genomic_DNA"/>
</dbReference>
<reference evidence="2" key="1">
    <citation type="journal article" date="2013" name="BMC Genomics">
        <title>Genome and transcriptome sequencing of the halophilic fungus Wallemia ichthyophaga: haloadaptations present and absent.</title>
        <authorList>
            <person name="Zajc J."/>
            <person name="Liu Y."/>
            <person name="Dai W."/>
            <person name="Yang Z."/>
            <person name="Hu J."/>
            <person name="Gostincar C."/>
            <person name="Gunde-Cimerman N."/>
        </authorList>
    </citation>
    <scope>NUCLEOTIDE SEQUENCE [LARGE SCALE GENOMIC DNA]</scope>
    <source>
        <strain evidence="2">EXF-994 / CBS 113033</strain>
    </source>
</reference>
<name>R9AJ60_WALI9</name>
<keyword evidence="2" id="KW-1185">Reference proteome</keyword>
<dbReference type="HOGENOM" id="CLU_953780_0_0_1"/>
<proteinExistence type="predicted"/>
<sequence>MRTDFRISGDASFKGGISEYDLTIISPTASAKTSATDLDGLQFADRYRAELSFYEREKYNRYQGKTDTPFVPLLITAGGYLTDTSRDVFKKSLTLSDTEVSYALHIRTLCPGSSPRCIKCGGENGLGHDDLCQQRENVRLGRHEYIKKVLVKALTTAPNSKLNTEPVVKGTSMRTDFRISGDASFKGGISEYDLTIISPTASAKTSATDLDGLQFADRYRAELSFYEREKYNRYQGKTDTPFVPLLITAGGYLTDTSRDVFKKWRQVVPHFEMLSRTISLGLIRARAAYFEF</sequence>
<protein>
    <submittedName>
        <fullName evidence="1">Uncharacterized protein</fullName>
    </submittedName>
</protein>
<gene>
    <name evidence="1" type="ORF">J056_000982</name>
</gene>
<dbReference type="RefSeq" id="XP_009268885.1">
    <property type="nucleotide sequence ID" value="XM_009270610.1"/>
</dbReference>
<dbReference type="Proteomes" id="UP000014064">
    <property type="component" value="Unassembled WGS sequence"/>
</dbReference>
<dbReference type="KEGG" id="wic:J056_000982"/>